<evidence type="ECO:0000313" key="2">
    <source>
        <dbReference type="Proteomes" id="UP000221110"/>
    </source>
</evidence>
<protein>
    <submittedName>
        <fullName evidence="1">Uncharacterized protein</fullName>
    </submittedName>
</protein>
<organism evidence="1 2">
    <name type="scientific">Aeromonas phage AS-gz</name>
    <dbReference type="NCBI Taxonomy" id="2026082"/>
    <lineage>
        <taxon>Viruses</taxon>
        <taxon>Duplodnaviria</taxon>
        <taxon>Heunggongvirae</taxon>
        <taxon>Uroviricota</taxon>
        <taxon>Caudoviricetes</taxon>
        <taxon>Pantevenvirales</taxon>
        <taxon>Straboviridae</taxon>
        <taxon>Tulanevirus</taxon>
        <taxon>Tulanevirus asgz</taxon>
    </lineage>
</organism>
<evidence type="ECO:0000313" key="1">
    <source>
        <dbReference type="EMBL" id="ASU00568.1"/>
    </source>
</evidence>
<proteinExistence type="predicted"/>
<dbReference type="KEGG" id="vg:40089389"/>
<dbReference type="Proteomes" id="UP000221110">
    <property type="component" value="Segment"/>
</dbReference>
<dbReference type="GeneID" id="40089389"/>
<reference evidence="1 2" key="1">
    <citation type="submission" date="2017-07" db="EMBL/GenBank/DDBJ databases">
        <title>In vitro design and evaluation of phage cocktails against multidrug-resistant Aeromonas salmonicida.</title>
        <authorList>
            <person name="Chen L."/>
            <person name="Yuan S."/>
            <person name="Ma Y."/>
        </authorList>
    </citation>
    <scope>NUCLEOTIDE SEQUENCE [LARGE SCALE GENOMIC DNA]</scope>
</reference>
<name>A0A223LEX0_9CAUD</name>
<keyword evidence="2" id="KW-1185">Reference proteome</keyword>
<dbReference type="InterPro" id="IPR003789">
    <property type="entry name" value="Asn/Gln_tRNA_amidoTrase-B-like"/>
</dbReference>
<dbReference type="SUPFAM" id="SSF89095">
    <property type="entry name" value="GatB/YqeY motif"/>
    <property type="match status" value="1"/>
</dbReference>
<dbReference type="EMBL" id="MF479730">
    <property type="protein sequence ID" value="ASU00568.1"/>
    <property type="molecule type" value="Genomic_DNA"/>
</dbReference>
<accession>A0A223LEX0</accession>
<dbReference type="GO" id="GO:0016884">
    <property type="term" value="F:carbon-nitrogen ligase activity, with glutamine as amido-N-donor"/>
    <property type="evidence" value="ECO:0007669"/>
    <property type="project" value="InterPro"/>
</dbReference>
<sequence>MIIDKIEEVRMSFRKLGSDGAKAANLLGLVIGQVQQTRDNSDAAVIKVINSLLKGIRERIAQKYNQYDLANAYREEALLSQFIPQAITDEQYNSVVNGKAVLDLYRVHGPNINLITGKLMAQLSAGVKDGKWSIPDAASLKKQIEVYIPIALDVIGE</sequence>
<dbReference type="RefSeq" id="YP_009613019.1">
    <property type="nucleotide sequence ID" value="NC_042019.1"/>
</dbReference>